<accession>A0A8C0BUP8</accession>
<dbReference type="GO" id="GO:0006002">
    <property type="term" value="P:fructose 6-phosphate metabolic process"/>
    <property type="evidence" value="ECO:0007669"/>
    <property type="project" value="TreeGrafter"/>
</dbReference>
<dbReference type="GO" id="GO:0016020">
    <property type="term" value="C:membrane"/>
    <property type="evidence" value="ECO:0007669"/>
    <property type="project" value="TreeGrafter"/>
</dbReference>
<dbReference type="Gene3D" id="3.40.50.460">
    <property type="entry name" value="Phosphofructokinase domain"/>
    <property type="match status" value="1"/>
</dbReference>
<evidence type="ECO:0000256" key="5">
    <source>
        <dbReference type="ARBA" id="ARBA00048070"/>
    </source>
</evidence>
<dbReference type="Ensembl" id="ENSBJAT00000023098.1">
    <property type="protein sequence ID" value="ENSBJAP00000022468.1"/>
    <property type="gene ID" value="ENSBJAG00000014598.1"/>
</dbReference>
<dbReference type="GO" id="GO:0042802">
    <property type="term" value="F:identical protein binding"/>
    <property type="evidence" value="ECO:0007669"/>
    <property type="project" value="TreeGrafter"/>
</dbReference>
<keyword evidence="3" id="KW-0418">Kinase</keyword>
<dbReference type="Gene3D" id="3.40.50.450">
    <property type="match status" value="2"/>
</dbReference>
<dbReference type="GO" id="GO:0048029">
    <property type="term" value="F:monosaccharide binding"/>
    <property type="evidence" value="ECO:0007669"/>
    <property type="project" value="TreeGrafter"/>
</dbReference>
<dbReference type="PANTHER" id="PTHR13697:SF14">
    <property type="entry name" value="ATP-DEPENDENT 6-PHOSPHOFRUCTOKINASE, LIVER TYPE"/>
    <property type="match status" value="1"/>
</dbReference>
<comment type="catalytic activity">
    <reaction evidence="5">
        <text>beta-D-fructose 6-phosphate + ATP = beta-D-fructose 1,6-bisphosphate + ADP + H(+)</text>
        <dbReference type="Rhea" id="RHEA:16109"/>
        <dbReference type="ChEBI" id="CHEBI:15378"/>
        <dbReference type="ChEBI" id="CHEBI:30616"/>
        <dbReference type="ChEBI" id="CHEBI:32966"/>
        <dbReference type="ChEBI" id="CHEBI:57634"/>
        <dbReference type="ChEBI" id="CHEBI:456216"/>
        <dbReference type="EC" id="2.7.1.11"/>
    </reaction>
</comment>
<dbReference type="GO" id="GO:0005524">
    <property type="term" value="F:ATP binding"/>
    <property type="evidence" value="ECO:0007669"/>
    <property type="project" value="TreeGrafter"/>
</dbReference>
<feature type="domain" description="Phosphofructokinase" evidence="6">
    <location>
        <begin position="209"/>
        <end position="315"/>
    </location>
</feature>
<evidence type="ECO:0000256" key="4">
    <source>
        <dbReference type="ARBA" id="ARBA00022842"/>
    </source>
</evidence>
<organism evidence="7 8">
    <name type="scientific">Buteo japonicus</name>
    <dbReference type="NCBI Taxonomy" id="224669"/>
    <lineage>
        <taxon>Eukaryota</taxon>
        <taxon>Metazoa</taxon>
        <taxon>Chordata</taxon>
        <taxon>Craniata</taxon>
        <taxon>Vertebrata</taxon>
        <taxon>Euteleostomi</taxon>
        <taxon>Archelosauria</taxon>
        <taxon>Archosauria</taxon>
        <taxon>Dinosauria</taxon>
        <taxon>Saurischia</taxon>
        <taxon>Theropoda</taxon>
        <taxon>Coelurosauria</taxon>
        <taxon>Aves</taxon>
        <taxon>Neognathae</taxon>
        <taxon>Neoaves</taxon>
        <taxon>Telluraves</taxon>
        <taxon>Accipitrimorphae</taxon>
        <taxon>Accipitriformes</taxon>
        <taxon>Accipitridae</taxon>
        <taxon>Accipitrinae</taxon>
        <taxon>Buteo</taxon>
    </lineage>
</organism>
<evidence type="ECO:0000259" key="6">
    <source>
        <dbReference type="Pfam" id="PF00365"/>
    </source>
</evidence>
<dbReference type="UniPathway" id="UPA00109">
    <property type="reaction ID" value="UER00182"/>
</dbReference>
<sequence>MNAAVRSAVRIGICQGHTVYVVSDGFEGLSKGQVRGTVSLGGMGFPGGWVWAWRGVVGCSPTPKSSAAACRSVRWAGTTWQAGWDAAGPCWAPSGKHSTRGARGCSRGDAAVPWDCGDPVLTLWSLRPFATAGLCPRPAWKRSWRMCGNSTSRGCWSSGGLRCGGTLSPVSVGARAGCQHPKRCRHPKPSLLGCGSGPGASISPALGCLQAYEGVLQLVEARGQYEELCIIMCVIPATISNNVPGTDFSLGSDTAVNAAMESCDRIKQSASGTKRRVFIVETMGGYCGYLSTVTGIAVGADAAYVYEDPFTIHDLKVSGTAAAFWQHHFG</sequence>
<dbReference type="InterPro" id="IPR000023">
    <property type="entry name" value="Phosphofructokinase_dom"/>
</dbReference>
<reference evidence="7" key="1">
    <citation type="submission" date="2025-08" db="UniProtKB">
        <authorList>
            <consortium name="Ensembl"/>
        </authorList>
    </citation>
    <scope>IDENTIFICATION</scope>
</reference>
<evidence type="ECO:0000256" key="2">
    <source>
        <dbReference type="ARBA" id="ARBA00022723"/>
    </source>
</evidence>
<evidence type="ECO:0000313" key="8">
    <source>
        <dbReference type="Proteomes" id="UP000694555"/>
    </source>
</evidence>
<proteinExistence type="predicted"/>
<dbReference type="InterPro" id="IPR035966">
    <property type="entry name" value="PKF_sf"/>
</dbReference>
<evidence type="ECO:0000256" key="1">
    <source>
        <dbReference type="ARBA" id="ARBA00022679"/>
    </source>
</evidence>
<dbReference type="GO" id="GO:0030388">
    <property type="term" value="P:fructose 1,6-bisphosphate metabolic process"/>
    <property type="evidence" value="ECO:0007669"/>
    <property type="project" value="TreeGrafter"/>
</dbReference>
<dbReference type="Pfam" id="PF00365">
    <property type="entry name" value="PFK"/>
    <property type="match status" value="1"/>
</dbReference>
<dbReference type="SUPFAM" id="SSF53784">
    <property type="entry name" value="Phosphofructokinase"/>
    <property type="match status" value="2"/>
</dbReference>
<evidence type="ECO:0000256" key="3">
    <source>
        <dbReference type="ARBA" id="ARBA00022777"/>
    </source>
</evidence>
<dbReference type="AlphaFoldDB" id="A0A8C0BUP8"/>
<protein>
    <recommendedName>
        <fullName evidence="6">Phosphofructokinase domain-containing protein</fullName>
    </recommendedName>
</protein>
<keyword evidence="8" id="KW-1185">Reference proteome</keyword>
<keyword evidence="4" id="KW-0460">Magnesium</keyword>
<dbReference type="GO" id="GO:0070095">
    <property type="term" value="F:fructose-6-phosphate binding"/>
    <property type="evidence" value="ECO:0007669"/>
    <property type="project" value="TreeGrafter"/>
</dbReference>
<keyword evidence="1" id="KW-0808">Transferase</keyword>
<dbReference type="GO" id="GO:0003872">
    <property type="term" value="F:6-phosphofructokinase activity"/>
    <property type="evidence" value="ECO:0007669"/>
    <property type="project" value="UniProtKB-EC"/>
</dbReference>
<dbReference type="GO" id="GO:0061621">
    <property type="term" value="P:canonical glycolysis"/>
    <property type="evidence" value="ECO:0007669"/>
    <property type="project" value="TreeGrafter"/>
</dbReference>
<dbReference type="GO" id="GO:0046872">
    <property type="term" value="F:metal ion binding"/>
    <property type="evidence" value="ECO:0007669"/>
    <property type="project" value="UniProtKB-KW"/>
</dbReference>
<dbReference type="GO" id="GO:0005945">
    <property type="term" value="C:6-phosphofructokinase complex"/>
    <property type="evidence" value="ECO:0007669"/>
    <property type="project" value="TreeGrafter"/>
</dbReference>
<evidence type="ECO:0000313" key="7">
    <source>
        <dbReference type="Ensembl" id="ENSBJAP00000022468.1"/>
    </source>
</evidence>
<reference evidence="7" key="2">
    <citation type="submission" date="2025-09" db="UniProtKB">
        <authorList>
            <consortium name="Ensembl"/>
        </authorList>
    </citation>
    <scope>IDENTIFICATION</scope>
</reference>
<dbReference type="GO" id="GO:0016208">
    <property type="term" value="F:AMP binding"/>
    <property type="evidence" value="ECO:0007669"/>
    <property type="project" value="TreeGrafter"/>
</dbReference>
<keyword evidence="2" id="KW-0479">Metal-binding</keyword>
<dbReference type="Proteomes" id="UP000694555">
    <property type="component" value="Unplaced"/>
</dbReference>
<dbReference type="PANTHER" id="PTHR13697">
    <property type="entry name" value="PHOSPHOFRUCTOKINASE"/>
    <property type="match status" value="1"/>
</dbReference>
<name>A0A8C0BUP8_9AVES</name>